<sequence>MTAVERSCGSTHPTSLTSLKALGSIAGLSGISFGDAALPTQNDGVVHVEMDVKAHNAFTSKSSSYKVRGWSNVARALCSVSPESGLWGNSADEGAKVEGWIENAADVLAFVAYSADEKQAKDERFVKQVSEFSSRVESHLSSSKQTSLVGDAPTAADVIVSILLASAAQKVGFTSAPQQTSTLINTVLSHPTVQSVVGDSVSLPKAGETKPAAAPAESDAALADNAIVQKLVELGINHRTYSHILCVSAEELVENVAIPEKDTHTKNLLFKDKKHGMFLVTLKTTSDVNTKELGKMLGLEGKVNLRLADEKILIEKLGCKKGCVGPLAILNNTDKDVTLVLDENLLKVDNIHSHPLTNDASVIMTPDNLKAYMDKIGVEPTWLEFQEKSAASGKAPANRPPQEKKEKSAKQPQAPKEKNKDKKTSKRGETLLALQWKKSENFPMWYSDVIVLSEMISYYDISGCYILRPWSYKIWELIQEWFNPKIYELGVENAYFPLFVSKDRLEKEKDHVEGFSPEVAWVTKSGDGTLAKPIAVRPTSETIMYPSFSDWIKSHRDLPLKLNQWSNVVRWEFKDPTPFLRTREFLWQEGHTAHVSHADADVMVMQALGLYKGVYQDLLAVPVIPGYKTEKEKFAGGHQTTTVEAYIPGSGRAIQGATSHNLGQNFGKMFDITYQDEKAQSQIAWQTSWGLTTRTIGVMVMVHGDDTGLVLPPRIAPLQAVIVPIVSKKVPIEVLSPYCEKILADLTGAGIRAKYDSDKNYNPGWKYNHWEQKGVPIRIEVGPRDMEKQAARLAIRYNNDKIDVAVDGIGSIIKDKLEEIQNAMFAKAKETRDQHLVQVTEWKDFVPNLELNNLVLTPWCGGEHQDWEEWVKDKSREESLNSRGQEGEDERTATSVAAKTLCIPFDQPELPEGTKCIASGLPAKCWVLWGRSY</sequence>
<dbReference type="PROSITE" id="PS50405">
    <property type="entry name" value="GST_CTER"/>
    <property type="match status" value="1"/>
</dbReference>
<dbReference type="CDD" id="cd00778">
    <property type="entry name" value="ProRS_core_arch_euk"/>
    <property type="match status" value="1"/>
</dbReference>
<evidence type="ECO:0000256" key="7">
    <source>
        <dbReference type="ARBA" id="ARBA00029731"/>
    </source>
</evidence>
<dbReference type="Gene3D" id="3.90.960.10">
    <property type="entry name" value="YbaK/aminoacyl-tRNA synthetase-associated domain"/>
    <property type="match status" value="1"/>
</dbReference>
<dbReference type="Pfam" id="PF04073">
    <property type="entry name" value="tRNA_edit"/>
    <property type="match status" value="1"/>
</dbReference>
<feature type="compositionally biased region" description="Basic and acidic residues" evidence="9">
    <location>
        <begin position="401"/>
        <end position="426"/>
    </location>
</feature>
<dbReference type="PRINTS" id="PR01046">
    <property type="entry name" value="TRNASYNTHPRO"/>
</dbReference>
<dbReference type="SUPFAM" id="SSF47616">
    <property type="entry name" value="GST C-terminal domain-like"/>
    <property type="match status" value="1"/>
</dbReference>
<keyword evidence="5" id="KW-0648">Protein biosynthesis</keyword>
<dbReference type="PANTHER" id="PTHR43382:SF2">
    <property type="entry name" value="BIFUNCTIONAL GLUTAMATE_PROLINE--TRNA LIGASE"/>
    <property type="match status" value="1"/>
</dbReference>
<evidence type="ECO:0000256" key="5">
    <source>
        <dbReference type="ARBA" id="ARBA00022917"/>
    </source>
</evidence>
<evidence type="ECO:0000313" key="12">
    <source>
        <dbReference type="EMBL" id="CAE4617566.1"/>
    </source>
</evidence>
<dbReference type="PANTHER" id="PTHR43382">
    <property type="entry name" value="PROLYL-TRNA SYNTHETASE"/>
    <property type="match status" value="1"/>
</dbReference>
<feature type="domain" description="GST C-terminal" evidence="10">
    <location>
        <begin position="90"/>
        <end position="213"/>
    </location>
</feature>
<dbReference type="FunFam" id="3.30.110.30:FF:000001">
    <property type="entry name" value="Bifunctional glutamate/proline--tRNA ligase"/>
    <property type="match status" value="1"/>
</dbReference>
<dbReference type="Gene3D" id="3.30.930.10">
    <property type="entry name" value="Bira Bifunctional Protein, Domain 2"/>
    <property type="match status" value="1"/>
</dbReference>
<dbReference type="Gene3D" id="1.20.1050.10">
    <property type="match status" value="1"/>
</dbReference>
<dbReference type="SUPFAM" id="SSF55826">
    <property type="entry name" value="YbaK/ProRS associated domain"/>
    <property type="match status" value="1"/>
</dbReference>
<dbReference type="PROSITE" id="PS50862">
    <property type="entry name" value="AA_TRNA_LIGASE_II"/>
    <property type="match status" value="1"/>
</dbReference>
<dbReference type="GO" id="GO:0002161">
    <property type="term" value="F:aminoacyl-tRNA deacylase activity"/>
    <property type="evidence" value="ECO:0007669"/>
    <property type="project" value="InterPro"/>
</dbReference>
<dbReference type="InterPro" id="IPR002314">
    <property type="entry name" value="aa-tRNA-synt_IIb"/>
</dbReference>
<keyword evidence="3" id="KW-0547">Nucleotide-binding</keyword>
<dbReference type="EMBL" id="HBNS01025772">
    <property type="protein sequence ID" value="CAE4617567.1"/>
    <property type="molecule type" value="Transcribed_RNA"/>
</dbReference>
<evidence type="ECO:0000256" key="2">
    <source>
        <dbReference type="ARBA" id="ARBA00022598"/>
    </source>
</evidence>
<dbReference type="Pfam" id="PF00587">
    <property type="entry name" value="tRNA-synt_2b"/>
    <property type="match status" value="1"/>
</dbReference>
<evidence type="ECO:0000256" key="6">
    <source>
        <dbReference type="ARBA" id="ARBA00023146"/>
    </source>
</evidence>
<dbReference type="InterPro" id="IPR010987">
    <property type="entry name" value="Glutathione-S-Trfase_C-like"/>
</dbReference>
<accession>A0A6V2H5C2</accession>
<dbReference type="GO" id="GO:0017101">
    <property type="term" value="C:aminoacyl-tRNA synthetase multienzyme complex"/>
    <property type="evidence" value="ECO:0007669"/>
    <property type="project" value="TreeGrafter"/>
</dbReference>
<evidence type="ECO:0000256" key="1">
    <source>
        <dbReference type="ARBA" id="ARBA00012831"/>
    </source>
</evidence>
<evidence type="ECO:0000256" key="4">
    <source>
        <dbReference type="ARBA" id="ARBA00022840"/>
    </source>
</evidence>
<feature type="domain" description="Aminoacyl-transfer RNA synthetases class-II family profile" evidence="11">
    <location>
        <begin position="472"/>
        <end position="712"/>
    </location>
</feature>
<dbReference type="GO" id="GO:0004827">
    <property type="term" value="F:proline-tRNA ligase activity"/>
    <property type="evidence" value="ECO:0007669"/>
    <property type="project" value="UniProtKB-EC"/>
</dbReference>
<evidence type="ECO:0000256" key="9">
    <source>
        <dbReference type="SAM" id="MobiDB-lite"/>
    </source>
</evidence>
<dbReference type="InterPro" id="IPR036282">
    <property type="entry name" value="Glutathione-S-Trfase_C_sf"/>
</dbReference>
<dbReference type="InterPro" id="IPR045864">
    <property type="entry name" value="aa-tRNA-synth_II/BPL/LPL"/>
</dbReference>
<dbReference type="GO" id="GO:0005524">
    <property type="term" value="F:ATP binding"/>
    <property type="evidence" value="ECO:0007669"/>
    <property type="project" value="UniProtKB-KW"/>
</dbReference>
<keyword evidence="2" id="KW-0436">Ligase</keyword>
<organism evidence="12">
    <name type="scientific">Ditylum brightwellii</name>
    <dbReference type="NCBI Taxonomy" id="49249"/>
    <lineage>
        <taxon>Eukaryota</taxon>
        <taxon>Sar</taxon>
        <taxon>Stramenopiles</taxon>
        <taxon>Ochrophyta</taxon>
        <taxon>Bacillariophyta</taxon>
        <taxon>Mediophyceae</taxon>
        <taxon>Lithodesmiophycidae</taxon>
        <taxon>Lithodesmiales</taxon>
        <taxon>Lithodesmiaceae</taxon>
        <taxon>Ditylum</taxon>
    </lineage>
</organism>
<comment type="catalytic activity">
    <reaction evidence="8">
        <text>tRNA(Pro) + L-proline + ATP = L-prolyl-tRNA(Pro) + AMP + diphosphate</text>
        <dbReference type="Rhea" id="RHEA:14305"/>
        <dbReference type="Rhea" id="RHEA-COMP:9700"/>
        <dbReference type="Rhea" id="RHEA-COMP:9702"/>
        <dbReference type="ChEBI" id="CHEBI:30616"/>
        <dbReference type="ChEBI" id="CHEBI:33019"/>
        <dbReference type="ChEBI" id="CHEBI:60039"/>
        <dbReference type="ChEBI" id="CHEBI:78442"/>
        <dbReference type="ChEBI" id="CHEBI:78532"/>
        <dbReference type="ChEBI" id="CHEBI:456215"/>
        <dbReference type="EC" id="6.1.1.15"/>
    </reaction>
</comment>
<dbReference type="InterPro" id="IPR036621">
    <property type="entry name" value="Anticodon-bd_dom_sf"/>
</dbReference>
<dbReference type="EMBL" id="HBNS01025771">
    <property type="protein sequence ID" value="CAE4617566.1"/>
    <property type="molecule type" value="Transcribed_RNA"/>
</dbReference>
<keyword evidence="4" id="KW-0067">ATP-binding</keyword>
<dbReference type="Pfam" id="PF09180">
    <property type="entry name" value="ProRS-C_1"/>
    <property type="match status" value="1"/>
</dbReference>
<protein>
    <recommendedName>
        <fullName evidence="1">proline--tRNA ligase</fullName>
        <ecNumber evidence="1">6.1.1.15</ecNumber>
    </recommendedName>
    <alternativeName>
        <fullName evidence="7">Prolyl-tRNA synthetase</fullName>
    </alternativeName>
</protein>
<feature type="region of interest" description="Disordered" evidence="9">
    <location>
        <begin position="389"/>
        <end position="426"/>
    </location>
</feature>
<dbReference type="SUPFAM" id="SSF64586">
    <property type="entry name" value="C-terminal domain of ProRS"/>
    <property type="match status" value="1"/>
</dbReference>
<dbReference type="InterPro" id="IPR036754">
    <property type="entry name" value="YbaK/aa-tRNA-synt-asso_dom_sf"/>
</dbReference>
<dbReference type="Gene3D" id="3.40.50.800">
    <property type="entry name" value="Anticodon-binding domain"/>
    <property type="match status" value="1"/>
</dbReference>
<dbReference type="HAMAP" id="MF_01571">
    <property type="entry name" value="Pro_tRNA_synth_type3"/>
    <property type="match status" value="1"/>
</dbReference>
<gene>
    <name evidence="12" type="ORF">DBRI00130_LOCUS20327</name>
    <name evidence="13" type="ORF">DBRI00130_LOCUS20328</name>
</gene>
<dbReference type="CDD" id="cd00862">
    <property type="entry name" value="ProRS_anticodon_zinc"/>
    <property type="match status" value="1"/>
</dbReference>
<evidence type="ECO:0000256" key="8">
    <source>
        <dbReference type="ARBA" id="ARBA00047671"/>
    </source>
</evidence>
<evidence type="ECO:0000256" key="3">
    <source>
        <dbReference type="ARBA" id="ARBA00022741"/>
    </source>
</evidence>
<dbReference type="FunFam" id="3.40.50.800:FF:000005">
    <property type="entry name" value="bifunctional glutamate/proline--tRNA ligase"/>
    <property type="match status" value="1"/>
</dbReference>
<evidence type="ECO:0000313" key="13">
    <source>
        <dbReference type="EMBL" id="CAE4617567.1"/>
    </source>
</evidence>
<evidence type="ECO:0000259" key="10">
    <source>
        <dbReference type="PROSITE" id="PS50405"/>
    </source>
</evidence>
<feature type="region of interest" description="Disordered" evidence="9">
    <location>
        <begin position="872"/>
        <end position="892"/>
    </location>
</feature>
<dbReference type="GO" id="GO:0006433">
    <property type="term" value="P:prolyl-tRNA aminoacylation"/>
    <property type="evidence" value="ECO:0007669"/>
    <property type="project" value="InterPro"/>
</dbReference>
<dbReference type="InterPro" id="IPR007214">
    <property type="entry name" value="YbaK/aa-tRNA-synth-assoc-dom"/>
</dbReference>
<dbReference type="InterPro" id="IPR004499">
    <property type="entry name" value="Pro-tRNA-ligase_IIa_arc-type"/>
</dbReference>
<evidence type="ECO:0000259" key="11">
    <source>
        <dbReference type="PROSITE" id="PS50862"/>
    </source>
</evidence>
<dbReference type="SUPFAM" id="SSF55681">
    <property type="entry name" value="Class II aaRS and biotin synthetases"/>
    <property type="match status" value="1"/>
</dbReference>
<dbReference type="InterPro" id="IPR016061">
    <property type="entry name" value="Pro-tRNA_ligase_II_C"/>
</dbReference>
<dbReference type="InterPro" id="IPR004154">
    <property type="entry name" value="Anticodon-bd"/>
</dbReference>
<dbReference type="SUPFAM" id="SSF52954">
    <property type="entry name" value="Class II aaRS ABD-related"/>
    <property type="match status" value="1"/>
</dbReference>
<dbReference type="InterPro" id="IPR033721">
    <property type="entry name" value="ProRS_core_arch_euk"/>
</dbReference>
<dbReference type="InterPro" id="IPR017449">
    <property type="entry name" value="Pro-tRNA_synth_II"/>
</dbReference>
<proteinExistence type="inferred from homology"/>
<dbReference type="SMART" id="SM00946">
    <property type="entry name" value="ProRS-C_1"/>
    <property type="match status" value="1"/>
</dbReference>
<dbReference type="NCBIfam" id="TIGR00408">
    <property type="entry name" value="proS_fam_I"/>
    <property type="match status" value="1"/>
</dbReference>
<dbReference type="AlphaFoldDB" id="A0A6V2H5C2"/>
<dbReference type="EC" id="6.1.1.15" evidence="1"/>
<dbReference type="FunFam" id="3.90.960.10:FF:000005">
    <property type="entry name" value="Putative prolyl-tRNA synthetase"/>
    <property type="match status" value="1"/>
</dbReference>
<name>A0A6V2H5C2_9STRA</name>
<dbReference type="FunFam" id="3.30.930.10:FF:000007">
    <property type="entry name" value="Bifunctional glutamate/proline--tRNA ligase"/>
    <property type="match status" value="1"/>
</dbReference>
<reference evidence="12" key="1">
    <citation type="submission" date="2021-01" db="EMBL/GenBank/DDBJ databases">
        <authorList>
            <person name="Corre E."/>
            <person name="Pelletier E."/>
            <person name="Niang G."/>
            <person name="Scheremetjew M."/>
            <person name="Finn R."/>
            <person name="Kale V."/>
            <person name="Holt S."/>
            <person name="Cochrane G."/>
            <person name="Meng A."/>
            <person name="Brown T."/>
            <person name="Cohen L."/>
        </authorList>
    </citation>
    <scope>NUCLEOTIDE SEQUENCE</scope>
    <source>
        <strain evidence="12">GSO104</strain>
    </source>
</reference>
<keyword evidence="6" id="KW-0030">Aminoacyl-tRNA synthetase</keyword>
<dbReference type="GO" id="GO:0005737">
    <property type="term" value="C:cytoplasm"/>
    <property type="evidence" value="ECO:0007669"/>
    <property type="project" value="InterPro"/>
</dbReference>
<dbReference type="InterPro" id="IPR006195">
    <property type="entry name" value="aa-tRNA-synth_II"/>
</dbReference>
<dbReference type="InterPro" id="IPR002316">
    <property type="entry name" value="Pro-tRNA-ligase_IIa"/>
</dbReference>
<dbReference type="Pfam" id="PF03129">
    <property type="entry name" value="HGTP_anticodon"/>
    <property type="match status" value="1"/>
</dbReference>
<dbReference type="Gene3D" id="3.30.110.30">
    <property type="entry name" value="C-terminal domain of ProRS"/>
    <property type="match status" value="1"/>
</dbReference>